<reference evidence="3" key="1">
    <citation type="journal article" date="2022" name="Front. Microbiol.">
        <title>Genome-based taxonomic rearrangement of Oceanobacter-related bacteria including the description of Thalassolituus hydrocarbonoclasticus sp. nov. and Thalassolituus pacificus sp. nov. and emended description of the genus Thalassolituus.</title>
        <authorList>
            <person name="Dong C."/>
            <person name="Wei L."/>
            <person name="Wang J."/>
            <person name="Lai Q."/>
            <person name="Huang Z."/>
            <person name="Shao Z."/>
        </authorList>
    </citation>
    <scope>NUCLEOTIDE SEQUENCE</scope>
    <source>
        <strain evidence="3">59MF3M-4</strain>
    </source>
</reference>
<evidence type="ECO:0000259" key="2">
    <source>
        <dbReference type="Pfam" id="PF16036"/>
    </source>
</evidence>
<evidence type="ECO:0000313" key="3">
    <source>
        <dbReference type="EMBL" id="MCT7359831.1"/>
    </source>
</evidence>
<gene>
    <name evidence="3" type="ORF">NYR02_12500</name>
</gene>
<dbReference type="InterPro" id="IPR016088">
    <property type="entry name" value="Chalcone_isomerase_3-sand"/>
</dbReference>
<sequence length="186" mass="20223">MTRILLGLALACSLIFSVNARQLEGADIAEQITLNGHALTLNGAGVRSKFFLDVYVAALYLGSKSDDAKAIVAADEPMAIRLHIVSGMINSKRMSESTRDGFVRSTGGNLAPIEQDVEELIKAFRDEVKEGDVFELAYTPESGVTVYRNGEMKSNVKGLKFKQALFGIWLSEDPIQKSLKKGLING</sequence>
<dbReference type="Pfam" id="PF16036">
    <property type="entry name" value="Chalcone_3"/>
    <property type="match status" value="1"/>
</dbReference>
<protein>
    <submittedName>
        <fullName evidence="3">Chalcone isomerase family protein</fullName>
    </submittedName>
</protein>
<dbReference type="EMBL" id="JAOANI010000019">
    <property type="protein sequence ID" value="MCT7359831.1"/>
    <property type="molecule type" value="Genomic_DNA"/>
</dbReference>
<evidence type="ECO:0000313" key="4">
    <source>
        <dbReference type="Proteomes" id="UP001147830"/>
    </source>
</evidence>
<dbReference type="InterPro" id="IPR036298">
    <property type="entry name" value="Chalcone_isomerase_sf"/>
</dbReference>
<comment type="caution">
    <text evidence="3">The sequence shown here is derived from an EMBL/GenBank/DDBJ whole genome shotgun (WGS) entry which is preliminary data.</text>
</comment>
<feature type="chain" id="PRO_5040792195" evidence="1">
    <location>
        <begin position="21"/>
        <end position="186"/>
    </location>
</feature>
<keyword evidence="1" id="KW-0732">Signal</keyword>
<reference evidence="3" key="2">
    <citation type="submission" date="2022-08" db="EMBL/GenBank/DDBJ databases">
        <authorList>
            <person name="Dong C."/>
        </authorList>
    </citation>
    <scope>NUCLEOTIDE SEQUENCE</scope>
    <source>
        <strain evidence="3">59MF3M-4</strain>
    </source>
</reference>
<name>A0A9X2WGR1_9GAMM</name>
<dbReference type="AlphaFoldDB" id="A0A9X2WGR1"/>
<proteinExistence type="predicted"/>
<dbReference type="Gene3D" id="3.50.70.10">
    <property type="match status" value="1"/>
</dbReference>
<dbReference type="GO" id="GO:0016872">
    <property type="term" value="F:intramolecular lyase activity"/>
    <property type="evidence" value="ECO:0007669"/>
    <property type="project" value="InterPro"/>
</dbReference>
<organism evidence="3 4">
    <name type="scientific">Thalassolituus pacificus</name>
    <dbReference type="NCBI Taxonomy" id="2975440"/>
    <lineage>
        <taxon>Bacteria</taxon>
        <taxon>Pseudomonadati</taxon>
        <taxon>Pseudomonadota</taxon>
        <taxon>Gammaproteobacteria</taxon>
        <taxon>Oceanospirillales</taxon>
        <taxon>Oceanospirillaceae</taxon>
        <taxon>Thalassolituus</taxon>
    </lineage>
</organism>
<feature type="signal peptide" evidence="1">
    <location>
        <begin position="1"/>
        <end position="20"/>
    </location>
</feature>
<dbReference type="RefSeq" id="WP_260976686.1">
    <property type="nucleotide sequence ID" value="NZ_JAOANI010000019.1"/>
</dbReference>
<dbReference type="InterPro" id="IPR016087">
    <property type="entry name" value="Chalcone_isomerase"/>
</dbReference>
<keyword evidence="4" id="KW-1185">Reference proteome</keyword>
<dbReference type="Proteomes" id="UP001147830">
    <property type="component" value="Unassembled WGS sequence"/>
</dbReference>
<feature type="domain" description="Chalcone isomerase" evidence="2">
    <location>
        <begin position="20"/>
        <end position="183"/>
    </location>
</feature>
<keyword evidence="3" id="KW-0413">Isomerase</keyword>
<evidence type="ECO:0000256" key="1">
    <source>
        <dbReference type="SAM" id="SignalP"/>
    </source>
</evidence>
<accession>A0A9X2WGR1</accession>
<dbReference type="SUPFAM" id="SSF54626">
    <property type="entry name" value="Chalcone isomerase"/>
    <property type="match status" value="1"/>
</dbReference>